<organism evidence="1 2">
    <name type="scientific">Ligilactobacillus ruminis</name>
    <dbReference type="NCBI Taxonomy" id="1623"/>
    <lineage>
        <taxon>Bacteria</taxon>
        <taxon>Bacillati</taxon>
        <taxon>Bacillota</taxon>
        <taxon>Bacilli</taxon>
        <taxon>Lactobacillales</taxon>
        <taxon>Lactobacillaceae</taxon>
        <taxon>Ligilactobacillus</taxon>
    </lineage>
</organism>
<evidence type="ECO:0000313" key="1">
    <source>
        <dbReference type="EMBL" id="SEM43210.1"/>
    </source>
</evidence>
<dbReference type="SUPFAM" id="SSF52833">
    <property type="entry name" value="Thioredoxin-like"/>
    <property type="match status" value="1"/>
</dbReference>
<protein>
    <submittedName>
        <fullName evidence="1">Thioredoxin</fullName>
    </submittedName>
</protein>
<gene>
    <name evidence="1" type="ORF">SAMN05216431_102209</name>
</gene>
<accession>A0ABY1A9Y3</accession>
<dbReference type="Proteomes" id="UP000182089">
    <property type="component" value="Unassembled WGS sequence"/>
</dbReference>
<dbReference type="Gene3D" id="3.40.30.10">
    <property type="entry name" value="Glutaredoxin"/>
    <property type="match status" value="1"/>
</dbReference>
<proteinExistence type="predicted"/>
<dbReference type="EMBL" id="FOCC01000002">
    <property type="protein sequence ID" value="SEM43210.1"/>
    <property type="molecule type" value="Genomic_DNA"/>
</dbReference>
<name>A0ABY1A9Y3_9LACO</name>
<dbReference type="Pfam" id="PF13743">
    <property type="entry name" value="Thioredoxin_5"/>
    <property type="match status" value="1"/>
</dbReference>
<evidence type="ECO:0000313" key="2">
    <source>
        <dbReference type="Proteomes" id="UP000182089"/>
    </source>
</evidence>
<comment type="caution">
    <text evidence="1">The sequence shown here is derived from an EMBL/GenBank/DDBJ whole genome shotgun (WGS) entry which is preliminary data.</text>
</comment>
<reference evidence="1 2" key="1">
    <citation type="submission" date="2016-10" db="EMBL/GenBank/DDBJ databases">
        <authorList>
            <person name="Varghese N."/>
            <person name="Submissions S."/>
        </authorList>
    </citation>
    <scope>NUCLEOTIDE SEQUENCE [LARGE SCALE GENOMIC DNA]</scope>
    <source>
        <strain evidence="1 2">WC1T17</strain>
    </source>
</reference>
<dbReference type="InterPro" id="IPR036249">
    <property type="entry name" value="Thioredoxin-like_sf"/>
</dbReference>
<sequence>MLELYLFVNPLGATCYQAEQNILRLAEMSKKRIKFKFVPLLNMESTTAIMSANNLNICNLQKRNEITQLLYRAVLDYKAAMFQGTKRGKCFLLHIQKQIHDYQRDYDEALVIEAAKASKLDLEMFLGDRHSDLAVKCFKKDQELAAKLNVHSNPTMIIYNLDGYDCGFAVKDCQSFALLEDLLLGDRDEFICPDFHRATSSRKICAKLYPLFNKQEK</sequence>